<dbReference type="AlphaFoldDB" id="A0A5J4U2D9"/>
<dbReference type="Proteomes" id="UP000324800">
    <property type="component" value="Unassembled WGS sequence"/>
</dbReference>
<accession>A0A5J4U2D9</accession>
<organism evidence="1 2">
    <name type="scientific">Streblomastix strix</name>
    <dbReference type="NCBI Taxonomy" id="222440"/>
    <lineage>
        <taxon>Eukaryota</taxon>
        <taxon>Metamonada</taxon>
        <taxon>Preaxostyla</taxon>
        <taxon>Oxymonadida</taxon>
        <taxon>Streblomastigidae</taxon>
        <taxon>Streblomastix</taxon>
    </lineage>
</organism>
<evidence type="ECO:0000313" key="1">
    <source>
        <dbReference type="EMBL" id="KAA6364544.1"/>
    </source>
</evidence>
<sequence>MIYSKVPTTTCGKFWLPIASASENWHFPMHPVNILIVQKNVILAMVLVKEQALKFAEETSRFYVVWQWKIYLHSPNLLEIVSTNPAQCNLGRLSHALQKNRVNAQQFYQGQLPQTLAWGLLSPKTPVQGLCPPINPLVVHPRACSDLYSMAFSH</sequence>
<reference evidence="1 2" key="1">
    <citation type="submission" date="2019-03" db="EMBL/GenBank/DDBJ databases">
        <title>Single cell metagenomics reveals metabolic interactions within the superorganism composed of flagellate Streblomastix strix and complex community of Bacteroidetes bacteria on its surface.</title>
        <authorList>
            <person name="Treitli S.C."/>
            <person name="Kolisko M."/>
            <person name="Husnik F."/>
            <person name="Keeling P."/>
            <person name="Hampl V."/>
        </authorList>
    </citation>
    <scope>NUCLEOTIDE SEQUENCE [LARGE SCALE GENOMIC DNA]</scope>
    <source>
        <strain evidence="1">ST1C</strain>
    </source>
</reference>
<name>A0A5J4U2D9_9EUKA</name>
<comment type="caution">
    <text evidence="1">The sequence shown here is derived from an EMBL/GenBank/DDBJ whole genome shotgun (WGS) entry which is preliminary data.</text>
</comment>
<proteinExistence type="predicted"/>
<gene>
    <name evidence="1" type="ORF">EZS28_039930</name>
</gene>
<protein>
    <submittedName>
        <fullName evidence="1">Uncharacterized protein</fullName>
    </submittedName>
</protein>
<dbReference type="EMBL" id="SNRW01021515">
    <property type="protein sequence ID" value="KAA6364544.1"/>
    <property type="molecule type" value="Genomic_DNA"/>
</dbReference>
<evidence type="ECO:0000313" key="2">
    <source>
        <dbReference type="Proteomes" id="UP000324800"/>
    </source>
</evidence>